<dbReference type="Pfam" id="PF14063">
    <property type="entry name" value="DUF4254"/>
    <property type="match status" value="1"/>
</dbReference>
<protein>
    <recommendedName>
        <fullName evidence="3">DUF4254 domain-containing protein</fullName>
    </recommendedName>
</protein>
<organism evidence="1 2">
    <name type="scientific">Alkalidesulfovibrio alkalitolerans DSM 16529</name>
    <dbReference type="NCBI Taxonomy" id="1121439"/>
    <lineage>
        <taxon>Bacteria</taxon>
        <taxon>Pseudomonadati</taxon>
        <taxon>Thermodesulfobacteriota</taxon>
        <taxon>Desulfovibrionia</taxon>
        <taxon>Desulfovibrionales</taxon>
        <taxon>Desulfovibrionaceae</taxon>
        <taxon>Alkalidesulfovibrio</taxon>
    </lineage>
</organism>
<dbReference type="eggNOG" id="COG0463">
    <property type="taxonomic scope" value="Bacteria"/>
</dbReference>
<dbReference type="AlphaFoldDB" id="S7TEE1"/>
<accession>S7TEE1</accession>
<dbReference type="InterPro" id="IPR025350">
    <property type="entry name" value="DUF4254"/>
</dbReference>
<evidence type="ECO:0000313" key="1">
    <source>
        <dbReference type="EMBL" id="EPR34950.1"/>
    </source>
</evidence>
<gene>
    <name evidence="1" type="ORF">dsat_2313</name>
</gene>
<comment type="caution">
    <text evidence="1">The sequence shown here is derived from an EMBL/GenBank/DDBJ whole genome shotgun (WGS) entry which is preliminary data.</text>
</comment>
<dbReference type="PATRIC" id="fig|1121439.3.peg.705"/>
<dbReference type="EMBL" id="ATHI01000005">
    <property type="protein sequence ID" value="EPR34950.1"/>
    <property type="molecule type" value="Genomic_DNA"/>
</dbReference>
<dbReference type="STRING" id="1121439.dsat_2313"/>
<name>S7TEE1_9BACT</name>
<keyword evidence="2" id="KW-1185">Reference proteome</keyword>
<proteinExistence type="predicted"/>
<reference evidence="1 2" key="1">
    <citation type="journal article" date="2013" name="Genome Announc.">
        <title>Draft genome sequences for three mercury-methylating, sulfate-reducing bacteria.</title>
        <authorList>
            <person name="Brown S.D."/>
            <person name="Hurt R.A.Jr."/>
            <person name="Gilmour C.C."/>
            <person name="Elias D.A."/>
        </authorList>
    </citation>
    <scope>NUCLEOTIDE SEQUENCE [LARGE SCALE GENOMIC DNA]</scope>
    <source>
        <strain evidence="1 2">DSM 16529</strain>
    </source>
</reference>
<sequence length="215" mass="23617">MSAVAATLADVREMLTECAAAQEKATADWHEAEPGLADSSPAGPREAFSALVLAQHLANFRLWHVEDEARRTDVGPEVIADCKRRIDRLNQERNDLIEKVDAALIGLMAPLLPANASERRNTETVGMAVDRLSILALKVFHMAEQTRRADAEQAHREACAAKLDVLLEQRADLLAAIVDLVAEYAAGTKRPKVYFQFKMYNDPALNPALYGAAKK</sequence>
<evidence type="ECO:0008006" key="3">
    <source>
        <dbReference type="Google" id="ProtNLM"/>
    </source>
</evidence>
<evidence type="ECO:0000313" key="2">
    <source>
        <dbReference type="Proteomes" id="UP000014975"/>
    </source>
</evidence>
<dbReference type="Proteomes" id="UP000014975">
    <property type="component" value="Unassembled WGS sequence"/>
</dbReference>